<proteinExistence type="predicted"/>
<gene>
    <name evidence="1" type="ORF">G3I67_03635</name>
</gene>
<comment type="caution">
    <text evidence="1">The sequence shown here is derived from an EMBL/GenBank/DDBJ whole genome shotgun (WGS) entry which is preliminary data.</text>
</comment>
<dbReference type="EMBL" id="JAAGRN010000002">
    <property type="protein sequence ID" value="NDY82318.1"/>
    <property type="molecule type" value="Genomic_DNA"/>
</dbReference>
<reference evidence="1" key="1">
    <citation type="submission" date="2020-02" db="EMBL/GenBank/DDBJ databases">
        <authorList>
            <person name="Chen W.-M."/>
        </authorList>
    </citation>
    <scope>NUCLEOTIDE SEQUENCE</scope>
    <source>
        <strain evidence="1">NBD-18</strain>
    </source>
</reference>
<protein>
    <recommendedName>
        <fullName evidence="2">Ribbon-helix-helix protein CopG domain-containing protein</fullName>
    </recommendedName>
</protein>
<dbReference type="RefSeq" id="WP_163651625.1">
    <property type="nucleotide sequence ID" value="NZ_JAAGRN010000002.1"/>
</dbReference>
<sequence>MTTRTHRNQMLGIRTTQDFVNKFDGLCDRLGYNRSEIIRYVLKRFYNEHFNNPENFTRVRKEMF</sequence>
<name>A0A6B2QXD3_9BURK</name>
<evidence type="ECO:0008006" key="2">
    <source>
        <dbReference type="Google" id="ProtNLM"/>
    </source>
</evidence>
<organism evidence="1">
    <name type="scientific">Sheuella amnicola</name>
    <dbReference type="NCBI Taxonomy" id="2707330"/>
    <lineage>
        <taxon>Bacteria</taxon>
        <taxon>Pseudomonadati</taxon>
        <taxon>Pseudomonadota</taxon>
        <taxon>Betaproteobacteria</taxon>
        <taxon>Burkholderiales</taxon>
        <taxon>Alcaligenaceae</taxon>
        <taxon>Sheuella</taxon>
    </lineage>
</organism>
<dbReference type="AlphaFoldDB" id="A0A6B2QXD3"/>
<evidence type="ECO:0000313" key="1">
    <source>
        <dbReference type="EMBL" id="NDY82318.1"/>
    </source>
</evidence>
<accession>A0A6B2QXD3</accession>
<dbReference type="CDD" id="cd22231">
    <property type="entry name" value="RHH_NikR_HicB-like"/>
    <property type="match status" value="1"/>
</dbReference>